<dbReference type="InterPro" id="IPR037221">
    <property type="entry name" value="H-type_lectin_dom_sf"/>
</dbReference>
<dbReference type="InterPro" id="IPR019019">
    <property type="entry name" value="H-type_lectin_domain"/>
</dbReference>
<name>A0A6P4XI92_BRABE</name>
<protein>
    <submittedName>
        <fullName evidence="4">Uncharacterized protein LOC109463827</fullName>
    </submittedName>
</protein>
<feature type="chain" id="PRO_5028324772" evidence="1">
    <location>
        <begin position="19"/>
        <end position="180"/>
    </location>
</feature>
<dbReference type="Proteomes" id="UP000515135">
    <property type="component" value="Unplaced"/>
</dbReference>
<dbReference type="GO" id="GO:0007155">
    <property type="term" value="P:cell adhesion"/>
    <property type="evidence" value="ECO:0007669"/>
    <property type="project" value="InterPro"/>
</dbReference>
<dbReference type="GO" id="GO:0030246">
    <property type="term" value="F:carbohydrate binding"/>
    <property type="evidence" value="ECO:0007669"/>
    <property type="project" value="InterPro"/>
</dbReference>
<evidence type="ECO:0000313" key="3">
    <source>
        <dbReference type="Proteomes" id="UP000515135"/>
    </source>
</evidence>
<accession>A0A6P4XI92</accession>
<proteinExistence type="predicted"/>
<dbReference type="SUPFAM" id="SSF141086">
    <property type="entry name" value="Agglutinin HPA-like"/>
    <property type="match status" value="1"/>
</dbReference>
<evidence type="ECO:0000256" key="1">
    <source>
        <dbReference type="SAM" id="SignalP"/>
    </source>
</evidence>
<dbReference type="RefSeq" id="XP_019616260.1">
    <property type="nucleotide sequence ID" value="XM_019760701.1"/>
</dbReference>
<dbReference type="Gene3D" id="2.60.40.2080">
    <property type="match status" value="1"/>
</dbReference>
<feature type="domain" description="H-type lectin" evidence="2">
    <location>
        <begin position="116"/>
        <end position="178"/>
    </location>
</feature>
<organism evidence="3 4">
    <name type="scientific">Branchiostoma belcheri</name>
    <name type="common">Amphioxus</name>
    <dbReference type="NCBI Taxonomy" id="7741"/>
    <lineage>
        <taxon>Eukaryota</taxon>
        <taxon>Metazoa</taxon>
        <taxon>Chordata</taxon>
        <taxon>Cephalochordata</taxon>
        <taxon>Leptocardii</taxon>
        <taxon>Amphioxiformes</taxon>
        <taxon>Branchiostomatidae</taxon>
        <taxon>Branchiostoma</taxon>
    </lineage>
</organism>
<dbReference type="Pfam" id="PF09458">
    <property type="entry name" value="H_lectin"/>
    <property type="match status" value="1"/>
</dbReference>
<gene>
    <name evidence="4" type="primary">LOC109463827</name>
</gene>
<feature type="signal peptide" evidence="1">
    <location>
        <begin position="1"/>
        <end position="18"/>
    </location>
</feature>
<evidence type="ECO:0000259" key="2">
    <source>
        <dbReference type="Pfam" id="PF09458"/>
    </source>
</evidence>
<reference evidence="4" key="1">
    <citation type="submission" date="2025-08" db="UniProtKB">
        <authorList>
            <consortium name="RefSeq"/>
        </authorList>
    </citation>
    <scope>IDENTIFICATION</scope>
    <source>
        <tissue evidence="4">Gonad</tissue>
    </source>
</reference>
<dbReference type="KEGG" id="bbel:109463827"/>
<dbReference type="OrthoDB" id="10035943at2759"/>
<keyword evidence="1" id="KW-0732">Signal</keyword>
<evidence type="ECO:0000313" key="4">
    <source>
        <dbReference type="RefSeq" id="XP_019616260.1"/>
    </source>
</evidence>
<sequence>MNTSLLILLCGTFGQVFGGADQDEAQLDARGPSALIDAGSSDISAGGTEDTDAEAPVSFSLNDVIHRLLQQQEEIRQLQVMVANRERTVQSFRCESGILNTNINSGSGSRHRDLTATFSRSFPRTPVVTVGLRKVDNSRDRNLRVTVVVQSVYVSHLTVRFWTWADTRLNSIGVNWMACA</sequence>
<keyword evidence="3" id="KW-1185">Reference proteome</keyword>
<dbReference type="AlphaFoldDB" id="A0A6P4XI92"/>
<dbReference type="GeneID" id="109463827"/>